<proteinExistence type="predicted"/>
<evidence type="ECO:0000313" key="3">
    <source>
        <dbReference type="EMBL" id="PIC54314.1"/>
    </source>
</evidence>
<dbReference type="InterPro" id="IPR001024">
    <property type="entry name" value="PLAT/LH2_dom"/>
</dbReference>
<dbReference type="SUPFAM" id="SSF49723">
    <property type="entry name" value="Lipase/lipooxygenase domain (PLAT/LH2 domain)"/>
    <property type="match status" value="1"/>
</dbReference>
<comment type="caution">
    <text evidence="3">The sequence shown here is derived from an EMBL/GenBank/DDBJ whole genome shotgun (WGS) entry which is preliminary data.</text>
</comment>
<evidence type="ECO:0000259" key="2">
    <source>
        <dbReference type="PROSITE" id="PS50095"/>
    </source>
</evidence>
<organism evidence="3 4">
    <name type="scientific">Caenorhabditis nigoni</name>
    <dbReference type="NCBI Taxonomy" id="1611254"/>
    <lineage>
        <taxon>Eukaryota</taxon>
        <taxon>Metazoa</taxon>
        <taxon>Ecdysozoa</taxon>
        <taxon>Nematoda</taxon>
        <taxon>Chromadorea</taxon>
        <taxon>Rhabditida</taxon>
        <taxon>Rhabditina</taxon>
        <taxon>Rhabditomorpha</taxon>
        <taxon>Rhabditoidea</taxon>
        <taxon>Rhabditidae</taxon>
        <taxon>Peloderinae</taxon>
        <taxon>Caenorhabditis</taxon>
    </lineage>
</organism>
<reference evidence="4" key="1">
    <citation type="submission" date="2017-10" db="EMBL/GenBank/DDBJ databases">
        <title>Rapid genome shrinkage in a self-fertile nematode reveals novel sperm competition proteins.</title>
        <authorList>
            <person name="Yin D."/>
            <person name="Schwarz E.M."/>
            <person name="Thomas C.G."/>
            <person name="Felde R.L."/>
            <person name="Korf I.F."/>
            <person name="Cutter A.D."/>
            <person name="Schartner C.M."/>
            <person name="Ralston E.J."/>
            <person name="Meyer B.J."/>
            <person name="Haag E.S."/>
        </authorList>
    </citation>
    <scope>NUCLEOTIDE SEQUENCE [LARGE SCALE GENOMIC DNA]</scope>
    <source>
        <strain evidence="4">JU1422</strain>
    </source>
</reference>
<dbReference type="Gene3D" id="2.60.60.20">
    <property type="entry name" value="PLAT/LH2 domain"/>
    <property type="match status" value="1"/>
</dbReference>
<dbReference type="PROSITE" id="PS50095">
    <property type="entry name" value="PLAT"/>
    <property type="match status" value="1"/>
</dbReference>
<accession>A0A2G5VR96</accession>
<comment type="caution">
    <text evidence="1">Lacks conserved residue(s) required for the propagation of feature annotation.</text>
</comment>
<dbReference type="OrthoDB" id="5322100at2759"/>
<dbReference type="STRING" id="1611254.A0A2G5VR96"/>
<evidence type="ECO:0000256" key="1">
    <source>
        <dbReference type="PROSITE-ProRule" id="PRU00152"/>
    </source>
</evidence>
<evidence type="ECO:0000313" key="4">
    <source>
        <dbReference type="Proteomes" id="UP000230233"/>
    </source>
</evidence>
<gene>
    <name evidence="3" type="primary">Cni-ZK616.8</name>
    <name evidence="3" type="synonym">Cnig_chr_I.g3611</name>
    <name evidence="3" type="ORF">B9Z55_003611</name>
</gene>
<dbReference type="EMBL" id="PDUG01000001">
    <property type="protein sequence ID" value="PIC54314.1"/>
    <property type="molecule type" value="Genomic_DNA"/>
</dbReference>
<sequence>MTEPLKEMGSSVRSKYDEDDTPASFTILIRTSSNSCPDGPVEKISVMIRDDEGRATDKQALRYSHTHPTPFQRGHTDMFVMTNQPSLGPLTNFEIHYDGQKEPLGTPWKFHTVVIFHHENGRVYNFQIDEKQSSESVSVLICKDDGVQAMPIKLRDPFF</sequence>
<protein>
    <recommendedName>
        <fullName evidence="2">PLAT domain-containing protein</fullName>
    </recommendedName>
</protein>
<name>A0A2G5VR96_9PELO</name>
<keyword evidence="4" id="KW-1185">Reference proteome</keyword>
<dbReference type="AlphaFoldDB" id="A0A2G5VR96"/>
<dbReference type="InterPro" id="IPR036392">
    <property type="entry name" value="PLAT/LH2_dom_sf"/>
</dbReference>
<feature type="domain" description="PLAT" evidence="2">
    <location>
        <begin position="23"/>
        <end position="146"/>
    </location>
</feature>
<dbReference type="Proteomes" id="UP000230233">
    <property type="component" value="Chromosome I"/>
</dbReference>